<dbReference type="Proteomes" id="UP001556040">
    <property type="component" value="Unassembled WGS sequence"/>
</dbReference>
<dbReference type="InterPro" id="IPR011010">
    <property type="entry name" value="DNA_brk_join_enz"/>
</dbReference>
<protein>
    <submittedName>
        <fullName evidence="5">Site-specific integrase</fullName>
    </submittedName>
</protein>
<dbReference type="Gene3D" id="1.10.443.10">
    <property type="entry name" value="Intergrase catalytic core"/>
    <property type="match status" value="1"/>
</dbReference>
<dbReference type="PANTHER" id="PTHR30349">
    <property type="entry name" value="PHAGE INTEGRASE-RELATED"/>
    <property type="match status" value="1"/>
</dbReference>
<comment type="subcellular location">
    <subcellularLocation>
        <location evidence="1">Cytoplasm</location>
    </subcellularLocation>
</comment>
<feature type="domain" description="Tyr recombinase" evidence="4">
    <location>
        <begin position="189"/>
        <end position="432"/>
    </location>
</feature>
<dbReference type="EMBL" id="JBFMIA010000008">
    <property type="protein sequence ID" value="MEW9502153.1"/>
    <property type="molecule type" value="Genomic_DNA"/>
</dbReference>
<evidence type="ECO:0000256" key="1">
    <source>
        <dbReference type="ARBA" id="ARBA00004496"/>
    </source>
</evidence>
<keyword evidence="6" id="KW-1185">Reference proteome</keyword>
<evidence type="ECO:0000313" key="5">
    <source>
        <dbReference type="EMBL" id="MEW9502153.1"/>
    </source>
</evidence>
<dbReference type="PROSITE" id="PS51898">
    <property type="entry name" value="TYR_RECOMBINASE"/>
    <property type="match status" value="1"/>
</dbReference>
<dbReference type="PANTHER" id="PTHR30349:SF77">
    <property type="entry name" value="TYROSINE RECOMBINASE XERC"/>
    <property type="match status" value="1"/>
</dbReference>
<dbReference type="CDD" id="cd00397">
    <property type="entry name" value="DNA_BRE_C"/>
    <property type="match status" value="1"/>
</dbReference>
<keyword evidence="3" id="KW-0233">DNA recombination</keyword>
<evidence type="ECO:0000256" key="2">
    <source>
        <dbReference type="ARBA" id="ARBA00022908"/>
    </source>
</evidence>
<dbReference type="InterPro" id="IPR013762">
    <property type="entry name" value="Integrase-like_cat_sf"/>
</dbReference>
<reference evidence="5 6" key="1">
    <citation type="journal article" date="1979" name="Int. J. Syst. Evol. Microbiol.">
        <title>Bacillus globisporus subsp. marinus subsp. nov.</title>
        <authorList>
            <person name="Liu H."/>
        </authorList>
    </citation>
    <scope>NUCLEOTIDE SEQUENCE [LARGE SCALE GENOMIC DNA]</scope>
    <source>
        <strain evidence="5 6">DSM 1297</strain>
    </source>
</reference>
<proteinExistence type="predicted"/>
<dbReference type="InterPro" id="IPR002104">
    <property type="entry name" value="Integrase_catalytic"/>
</dbReference>
<evidence type="ECO:0000313" key="6">
    <source>
        <dbReference type="Proteomes" id="UP001556040"/>
    </source>
</evidence>
<name>A0ABV3Q4V4_9BACL</name>
<comment type="caution">
    <text evidence="5">The sequence shown here is derived from an EMBL/GenBank/DDBJ whole genome shotgun (WGS) entry which is preliminary data.</text>
</comment>
<dbReference type="SUPFAM" id="SSF56349">
    <property type="entry name" value="DNA breaking-rejoining enzymes"/>
    <property type="match status" value="1"/>
</dbReference>
<organism evidence="5 6">
    <name type="scientific">Jeotgalibacillus marinus</name>
    <dbReference type="NCBI Taxonomy" id="86667"/>
    <lineage>
        <taxon>Bacteria</taxon>
        <taxon>Bacillati</taxon>
        <taxon>Bacillota</taxon>
        <taxon>Bacilli</taxon>
        <taxon>Bacillales</taxon>
        <taxon>Caryophanaceae</taxon>
        <taxon>Jeotgalibacillus</taxon>
    </lineage>
</organism>
<accession>A0ABV3Q4V4</accession>
<gene>
    <name evidence="5" type="ORF">AB1471_10140</name>
</gene>
<dbReference type="InterPro" id="IPR050090">
    <property type="entry name" value="Tyrosine_recombinase_XerCD"/>
</dbReference>
<evidence type="ECO:0000256" key="3">
    <source>
        <dbReference type="ARBA" id="ARBA00023172"/>
    </source>
</evidence>
<sequence>MKKIVESKNPSLTTYLVTLNSENSRLVSLQIITKIRNSNKYLLLINTNGETNQDVFYFINYICQYDTFNSRLQSIQALKLLYSFSEIVVKNISQFTHKDFADLSRFILGQSVNGSQETWKLEISRSINTHNVYMATIRKYYRHLDLTDKSIFDSTVVGIGKSTIGLLGHTKKRKEVKYNSSISKIENKKVPKFITLEEYKGIKLNLESDPTLLNLRNEVIIDLMYLKGLRLGEVLGLTLEDIKKHADNENAGVIFIRNRLSDKSYQYAKNCIHPQSRNDYETAIYKERGVQQIVIPEGLKNKIDNYILKSRDLFSVSDRVLSNMLQKSQADSLDSAEKNYYLFLSKNGSPLTSSGWNYWLRGFFNELKIYTDKTSKKTNLSHRFRHGYAMYLINELNLTLEEVCRYMRHRSITSTYVYYNPTEEEIMDATLMMEKQMNQTLKGAGNIEEN</sequence>
<keyword evidence="2" id="KW-0229">DNA integration</keyword>
<dbReference type="RefSeq" id="WP_367779648.1">
    <property type="nucleotide sequence ID" value="NZ_JBFMIA010000008.1"/>
</dbReference>
<evidence type="ECO:0000259" key="4">
    <source>
        <dbReference type="PROSITE" id="PS51898"/>
    </source>
</evidence>
<dbReference type="Pfam" id="PF00589">
    <property type="entry name" value="Phage_integrase"/>
    <property type="match status" value="1"/>
</dbReference>